<organism evidence="1 2">
    <name type="scientific">Anoxynatronum buryatiense</name>
    <dbReference type="NCBI Taxonomy" id="489973"/>
    <lineage>
        <taxon>Bacteria</taxon>
        <taxon>Bacillati</taxon>
        <taxon>Bacillota</taxon>
        <taxon>Clostridia</taxon>
        <taxon>Eubacteriales</taxon>
        <taxon>Clostridiaceae</taxon>
        <taxon>Anoxynatronum</taxon>
    </lineage>
</organism>
<dbReference type="Proteomes" id="UP001158066">
    <property type="component" value="Unassembled WGS sequence"/>
</dbReference>
<evidence type="ECO:0000313" key="2">
    <source>
        <dbReference type="Proteomes" id="UP001158066"/>
    </source>
</evidence>
<dbReference type="EMBL" id="FXUF01000018">
    <property type="protein sequence ID" value="SMP69291.1"/>
    <property type="molecule type" value="Genomic_DNA"/>
</dbReference>
<dbReference type="AlphaFoldDB" id="A0AA46AKC5"/>
<protein>
    <submittedName>
        <fullName evidence="1">Uncharacterized protein</fullName>
    </submittedName>
</protein>
<reference evidence="1" key="1">
    <citation type="submission" date="2017-05" db="EMBL/GenBank/DDBJ databases">
        <authorList>
            <person name="Varghese N."/>
            <person name="Submissions S."/>
        </authorList>
    </citation>
    <scope>NUCLEOTIDE SEQUENCE</scope>
    <source>
        <strain evidence="1">Su22</strain>
    </source>
</reference>
<accession>A0AA46AKC5</accession>
<sequence length="90" mass="10985">MKVWMHPIEVIAFFDSQGLPRPLRYRWNGKDQPHQEPVVIKVDRILQHHEEKLAGNRMLVYRCQSVIHDLEKVYELKYELSTCKWFLYKM</sequence>
<comment type="caution">
    <text evidence="1">The sequence shown here is derived from an EMBL/GenBank/DDBJ whole genome shotgun (WGS) entry which is preliminary data.</text>
</comment>
<gene>
    <name evidence="1" type="ORF">SAMN06296020_11858</name>
</gene>
<dbReference type="RefSeq" id="WP_283410620.1">
    <property type="nucleotide sequence ID" value="NZ_FXUF01000018.1"/>
</dbReference>
<evidence type="ECO:0000313" key="1">
    <source>
        <dbReference type="EMBL" id="SMP69291.1"/>
    </source>
</evidence>
<name>A0AA46AKC5_9CLOT</name>
<proteinExistence type="predicted"/>
<keyword evidence="2" id="KW-1185">Reference proteome</keyword>